<dbReference type="InterPro" id="IPR001680">
    <property type="entry name" value="WD40_rpt"/>
</dbReference>
<feature type="repeat" description="WD" evidence="7">
    <location>
        <begin position="275"/>
        <end position="316"/>
    </location>
</feature>
<dbReference type="InterPro" id="IPR036322">
    <property type="entry name" value="WD40_repeat_dom_sf"/>
</dbReference>
<gene>
    <name evidence="9" type="ORF">SELMODRAFT_166499</name>
</gene>
<dbReference type="AlphaFoldDB" id="D8QYX9"/>
<dbReference type="SMART" id="SM00320">
    <property type="entry name" value="WD40"/>
    <property type="match status" value="6"/>
</dbReference>
<dbReference type="PROSITE" id="PS50294">
    <property type="entry name" value="WD_REPEATS_REGION"/>
    <property type="match status" value="1"/>
</dbReference>
<evidence type="ECO:0000256" key="6">
    <source>
        <dbReference type="ARBA" id="ARBA00023242"/>
    </source>
</evidence>
<dbReference type="KEGG" id="smo:SELMODRAFT_166499"/>
<evidence type="ECO:0000259" key="8">
    <source>
        <dbReference type="Pfam" id="PF23769"/>
    </source>
</evidence>
<evidence type="ECO:0000256" key="5">
    <source>
        <dbReference type="ARBA" id="ARBA00022737"/>
    </source>
</evidence>
<dbReference type="Pfam" id="PF23769">
    <property type="entry name" value="Beta-prop_WDR75_2nd"/>
    <property type="match status" value="1"/>
</dbReference>
<evidence type="ECO:0000256" key="1">
    <source>
        <dbReference type="ARBA" id="ARBA00004604"/>
    </source>
</evidence>
<dbReference type="SUPFAM" id="SSF50978">
    <property type="entry name" value="WD40 repeat-like"/>
    <property type="match status" value="1"/>
</dbReference>
<keyword evidence="2" id="KW-0690">Ribosome biogenesis</keyword>
<evidence type="ECO:0000256" key="7">
    <source>
        <dbReference type="PROSITE-ProRule" id="PRU00221"/>
    </source>
</evidence>
<keyword evidence="3" id="KW-0698">rRNA processing</keyword>
<dbReference type="EMBL" id="GL377569">
    <property type="protein sequence ID" value="EFJ34318.1"/>
    <property type="molecule type" value="Genomic_DNA"/>
</dbReference>
<evidence type="ECO:0000313" key="10">
    <source>
        <dbReference type="Proteomes" id="UP000001514"/>
    </source>
</evidence>
<dbReference type="Gene3D" id="2.130.10.10">
    <property type="entry name" value="YVTN repeat-like/Quinoprotein amine dehydrogenase"/>
    <property type="match status" value="3"/>
</dbReference>
<proteinExistence type="predicted"/>
<dbReference type="InterPro" id="IPR057644">
    <property type="entry name" value="Beta-prop_WDR75_2nd"/>
</dbReference>
<sequence length="813" mass="89759">MALRGGSFFADKQPSFSCDGRFLLVCTGCTVSVLSVATGLRVAELQGHTDRVTSIVVVKGLEEAKSVLTHAWTSSWDKTIRLWNFTTATQITVIDVGYKVVSMVREQHETLSSLYTTVIRKTEFRGYTGRVLLLHIASQKTVEGHLAKVCFLRSLFCFAKFSTFQTSLPRVLVASRKGSFVGMADSAKVWVWKVPAPSVGYCSEVQATVLHPWQPLTVMAFDPTETLVAAADRRGLITVWKNVGERTFYSSDYRRGKSDSGRADANDDAESRTTYHWHHKEVACLSFTADGSYLLSGGREAVFVMWHLETGNQRFLPRLGTPFRYITSAPDPSVFVLSMADNSLRFLNIGSMRMDRVIFGIKPYVTCPDTLEWLNVTKVALHHVHGTVAVPTANLIVQFYDVLLDKHANQVCQILKYNTVVTHVAFSVDASVMVTVDLRVAEAGVGGGSFLKFWTKSSEHIPYTLHTSVDSPHGGEVLALAYHPSKNIAVTCSRANDFKLWVQTKNESKDTHNWRCSATGSYKQKRMHAAAFSHDGTLLAVAAEELITLWNPLSNTLVCVLSIPGAFHEVVGMLSFVPKCPYLISASFGKQPQLTVWNLSTLSVWWSYQVEVEGITVDPNGGHFAVLASSHTKRYHKGGAEVKRNGTAQVCLFKPESPLPTSVWNFKDGIGGALLFLPPTEEVNKAINASSSESKLLILNKHREYVIFDPYSESNPKPASKIAANAAIEDGKLISFSIYLSLTLEPSFTALDTFNAMYLTTNTSKPIAQHDQLSKITSTQPWGDLLNAPSHVLPSLTDIGQQILESFLQKKAQ</sequence>
<dbReference type="PROSITE" id="PS50082">
    <property type="entry name" value="WD_REPEATS_2"/>
    <property type="match status" value="1"/>
</dbReference>
<dbReference type="PANTHER" id="PTHR45176:SF1">
    <property type="entry name" value="TRANSDUCIN FAMILY PROTEIN _ WD-40 REPEAT FAMILY PROTEIN-RELATED"/>
    <property type="match status" value="1"/>
</dbReference>
<keyword evidence="6" id="KW-0539">Nucleus</keyword>
<evidence type="ECO:0000256" key="2">
    <source>
        <dbReference type="ARBA" id="ARBA00022517"/>
    </source>
</evidence>
<dbReference type="Gramene" id="EFJ34318">
    <property type="protein sequence ID" value="EFJ34318"/>
    <property type="gene ID" value="SELMODRAFT_166499"/>
</dbReference>
<protein>
    <recommendedName>
        <fullName evidence="8">WD repeat-containing protein 75 second beta-propeller domain-containing protein</fullName>
    </recommendedName>
</protein>
<accession>D8QYX9</accession>
<evidence type="ECO:0000313" key="9">
    <source>
        <dbReference type="EMBL" id="EFJ34318.1"/>
    </source>
</evidence>
<dbReference type="Pfam" id="PF23869">
    <property type="entry name" value="Beta-prop_WDR75_1st"/>
    <property type="match status" value="1"/>
</dbReference>
<dbReference type="FunCoup" id="D8QYX9">
    <property type="interactions" value="3985"/>
</dbReference>
<dbReference type="Proteomes" id="UP000001514">
    <property type="component" value="Unassembled WGS sequence"/>
</dbReference>
<dbReference type="InParanoid" id="D8QYX9"/>
<comment type="subcellular location">
    <subcellularLocation>
        <location evidence="1">Nucleus</location>
        <location evidence="1">Nucleolus</location>
    </subcellularLocation>
</comment>
<keyword evidence="10" id="KW-1185">Reference proteome</keyword>
<organism evidence="10">
    <name type="scientific">Selaginella moellendorffii</name>
    <name type="common">Spikemoss</name>
    <dbReference type="NCBI Taxonomy" id="88036"/>
    <lineage>
        <taxon>Eukaryota</taxon>
        <taxon>Viridiplantae</taxon>
        <taxon>Streptophyta</taxon>
        <taxon>Embryophyta</taxon>
        <taxon>Tracheophyta</taxon>
        <taxon>Lycopodiopsida</taxon>
        <taxon>Selaginellales</taxon>
        <taxon>Selaginellaceae</taxon>
        <taxon>Selaginella</taxon>
    </lineage>
</organism>
<keyword evidence="5" id="KW-0677">Repeat</keyword>
<keyword evidence="4 7" id="KW-0853">WD repeat</keyword>
<feature type="domain" description="WD repeat-containing protein 75 second beta-propeller" evidence="8">
    <location>
        <begin position="420"/>
        <end position="632"/>
    </location>
</feature>
<dbReference type="PANTHER" id="PTHR45176">
    <property type="entry name" value="TRANSDUCIN FAMILY PROTEIN / WD-40 REPEAT FAMILY PROTEIN-RELATED"/>
    <property type="match status" value="1"/>
</dbReference>
<dbReference type="STRING" id="88036.D8QYX9"/>
<dbReference type="HOGENOM" id="CLU_005417_3_0_1"/>
<evidence type="ECO:0000256" key="3">
    <source>
        <dbReference type="ARBA" id="ARBA00022552"/>
    </source>
</evidence>
<name>D8QYX9_SELML</name>
<reference evidence="9 10" key="1">
    <citation type="journal article" date="2011" name="Science">
        <title>The Selaginella genome identifies genetic changes associated with the evolution of vascular plants.</title>
        <authorList>
            <person name="Banks J.A."/>
            <person name="Nishiyama T."/>
            <person name="Hasebe M."/>
            <person name="Bowman J.L."/>
            <person name="Gribskov M."/>
            <person name="dePamphilis C."/>
            <person name="Albert V.A."/>
            <person name="Aono N."/>
            <person name="Aoyama T."/>
            <person name="Ambrose B.A."/>
            <person name="Ashton N.W."/>
            <person name="Axtell M.J."/>
            <person name="Barker E."/>
            <person name="Barker M.S."/>
            <person name="Bennetzen J.L."/>
            <person name="Bonawitz N.D."/>
            <person name="Chapple C."/>
            <person name="Cheng C."/>
            <person name="Correa L.G."/>
            <person name="Dacre M."/>
            <person name="DeBarry J."/>
            <person name="Dreyer I."/>
            <person name="Elias M."/>
            <person name="Engstrom E.M."/>
            <person name="Estelle M."/>
            <person name="Feng L."/>
            <person name="Finet C."/>
            <person name="Floyd S.K."/>
            <person name="Frommer W.B."/>
            <person name="Fujita T."/>
            <person name="Gramzow L."/>
            <person name="Gutensohn M."/>
            <person name="Harholt J."/>
            <person name="Hattori M."/>
            <person name="Heyl A."/>
            <person name="Hirai T."/>
            <person name="Hiwatashi Y."/>
            <person name="Ishikawa M."/>
            <person name="Iwata M."/>
            <person name="Karol K.G."/>
            <person name="Koehler B."/>
            <person name="Kolukisaoglu U."/>
            <person name="Kubo M."/>
            <person name="Kurata T."/>
            <person name="Lalonde S."/>
            <person name="Li K."/>
            <person name="Li Y."/>
            <person name="Litt A."/>
            <person name="Lyons E."/>
            <person name="Manning G."/>
            <person name="Maruyama T."/>
            <person name="Michael T.P."/>
            <person name="Mikami K."/>
            <person name="Miyazaki S."/>
            <person name="Morinaga S."/>
            <person name="Murata T."/>
            <person name="Mueller-Roeber B."/>
            <person name="Nelson D.R."/>
            <person name="Obara M."/>
            <person name="Oguri Y."/>
            <person name="Olmstead R.G."/>
            <person name="Onodera N."/>
            <person name="Petersen B.L."/>
            <person name="Pils B."/>
            <person name="Prigge M."/>
            <person name="Rensing S.A."/>
            <person name="Riano-Pachon D.M."/>
            <person name="Roberts A.W."/>
            <person name="Sato Y."/>
            <person name="Scheller H.V."/>
            <person name="Schulz B."/>
            <person name="Schulz C."/>
            <person name="Shakirov E.V."/>
            <person name="Shibagaki N."/>
            <person name="Shinohara N."/>
            <person name="Shippen D.E."/>
            <person name="Soerensen I."/>
            <person name="Sotooka R."/>
            <person name="Sugimoto N."/>
            <person name="Sugita M."/>
            <person name="Sumikawa N."/>
            <person name="Tanurdzic M."/>
            <person name="Theissen G."/>
            <person name="Ulvskov P."/>
            <person name="Wakazuki S."/>
            <person name="Weng J.K."/>
            <person name="Willats W.W."/>
            <person name="Wipf D."/>
            <person name="Wolf P.G."/>
            <person name="Yang L."/>
            <person name="Zimmer A.D."/>
            <person name="Zhu Q."/>
            <person name="Mitros T."/>
            <person name="Hellsten U."/>
            <person name="Loque D."/>
            <person name="Otillar R."/>
            <person name="Salamov A."/>
            <person name="Schmutz J."/>
            <person name="Shapiro H."/>
            <person name="Lindquist E."/>
            <person name="Lucas S."/>
            <person name="Rokhsar D."/>
            <person name="Grigoriev I.V."/>
        </authorList>
    </citation>
    <scope>NUCLEOTIDE SEQUENCE [LARGE SCALE GENOMIC DNA]</scope>
</reference>
<dbReference type="SUPFAM" id="SSF69322">
    <property type="entry name" value="Tricorn protease domain 2"/>
    <property type="match status" value="1"/>
</dbReference>
<dbReference type="OMA" id="WILNTRI"/>
<evidence type="ECO:0000256" key="4">
    <source>
        <dbReference type="ARBA" id="ARBA00022574"/>
    </source>
</evidence>
<dbReference type="InterPro" id="IPR015943">
    <property type="entry name" value="WD40/YVTN_repeat-like_dom_sf"/>
</dbReference>
<dbReference type="eggNOG" id="KOG1963">
    <property type="taxonomic scope" value="Eukaryota"/>
</dbReference>